<dbReference type="OrthoDB" id="9776281at2"/>
<feature type="binding site" evidence="8">
    <location>
        <position position="254"/>
    </location>
    <ligand>
        <name>ATP</name>
        <dbReference type="ChEBI" id="CHEBI:30616"/>
    </ligand>
</feature>
<evidence type="ECO:0000256" key="2">
    <source>
        <dbReference type="ARBA" id="ARBA00022679"/>
    </source>
</evidence>
<feature type="active site" description="Proton acceptor" evidence="8">
    <location>
        <position position="244"/>
    </location>
</feature>
<sequence>MTLHIPFDNSYGTLPDRFFTRQSATPVSAPTLLAFNHELAAQLGITAGTDAELAQVFSGNQVPDGADPLAQVYAGHQFGGFSPQLGDGRALLLGEVLDANGGRRDIQLKGSGRTPYSRNGDGRAWLGPVLREYLLSEAFHALGIPTTRALAAVATGDRIQRETGLPGAILTRVASSHIRVGTFQYFYARGDYDGLRALYGYTVARHYPAADSPLALLKAVIERQVNLVVKWMSVGFIHGVMNTDNTALSGETIDFGPAAFMDTYHPVTVYSSIDHQGRYSYDNQANIIGWNMAQFASSLVPLVENSDSAVKEFTEAVNAMPAMIRDTWRRAFTAKIGISNPREGDEVLVSELLVLMANQRADFTNTFRSLSGEAARDQFTDPTTFDAWEATWRARITEEDAPEALMQSVNPAIIPRNHRVEQMIQAAISGDMAPFERLMQVLARPYEDQPEAIDLTYPPQPDEVVQATFCGT</sequence>
<dbReference type="EMBL" id="CYSC01000007">
    <property type="protein sequence ID" value="CUH70643.1"/>
    <property type="molecule type" value="Genomic_DNA"/>
</dbReference>
<feature type="binding site" evidence="8">
    <location>
        <position position="89"/>
    </location>
    <ligand>
        <name>ATP</name>
        <dbReference type="ChEBI" id="CHEBI:30616"/>
    </ligand>
</feature>
<dbReference type="PANTHER" id="PTHR32057:SF14">
    <property type="entry name" value="PROTEIN ADENYLYLTRANSFERASE SELO, MITOCHONDRIAL"/>
    <property type="match status" value="1"/>
</dbReference>
<keyword evidence="6 8" id="KW-0067">ATP-binding</keyword>
<dbReference type="EC" id="2.7.7.-" evidence="8"/>
<keyword evidence="2 8" id="KW-0808">Transferase</keyword>
<organism evidence="10 12">
    <name type="scientific">Thalassovita autumnalis</name>
    <dbReference type="NCBI Taxonomy" id="2072972"/>
    <lineage>
        <taxon>Bacteria</taxon>
        <taxon>Pseudomonadati</taxon>
        <taxon>Pseudomonadota</taxon>
        <taxon>Alphaproteobacteria</taxon>
        <taxon>Rhodobacterales</taxon>
        <taxon>Roseobacteraceae</taxon>
        <taxon>Thalassovita</taxon>
    </lineage>
</organism>
<comment type="function">
    <text evidence="8">Nucleotidyltransferase involved in the post-translational modification of proteins. It can catalyze the addition of adenosine monophosphate (AMP) or uridine monophosphate (UMP) to a protein, resulting in modifications known as AMPylation and UMPylation.</text>
</comment>
<dbReference type="InterPro" id="IPR003846">
    <property type="entry name" value="SelO"/>
</dbReference>
<dbReference type="Proteomes" id="UP000051086">
    <property type="component" value="Unassembled WGS sequence"/>
</dbReference>
<feature type="binding site" evidence="8">
    <location>
        <position position="109"/>
    </location>
    <ligand>
        <name>ATP</name>
        <dbReference type="ChEBI" id="CHEBI:30616"/>
    </ligand>
</feature>
<keyword evidence="11" id="KW-1185">Reference proteome</keyword>
<proteinExistence type="inferred from homology"/>
<keyword evidence="8" id="KW-0464">Manganese</keyword>
<evidence type="ECO:0000313" key="12">
    <source>
        <dbReference type="Proteomes" id="UP000051887"/>
    </source>
</evidence>
<evidence type="ECO:0000256" key="7">
    <source>
        <dbReference type="ARBA" id="ARBA00022842"/>
    </source>
</evidence>
<feature type="binding site" evidence="8">
    <location>
        <position position="179"/>
    </location>
    <ligand>
        <name>ATP</name>
        <dbReference type="ChEBI" id="CHEBI:30616"/>
    </ligand>
</feature>
<keyword evidence="3 8" id="KW-0548">Nucleotidyltransferase</keyword>
<evidence type="ECO:0000256" key="4">
    <source>
        <dbReference type="ARBA" id="ARBA00022723"/>
    </source>
</evidence>
<dbReference type="GO" id="GO:0005524">
    <property type="term" value="F:ATP binding"/>
    <property type="evidence" value="ECO:0007669"/>
    <property type="project" value="UniProtKB-UniRule"/>
</dbReference>
<accession>A0A0P1FCA5</accession>
<reference evidence="10 12" key="1">
    <citation type="submission" date="2015-09" db="EMBL/GenBank/DDBJ databases">
        <authorList>
            <consortium name="Swine Surveillance"/>
        </authorList>
    </citation>
    <scope>NUCLEOTIDE SEQUENCE [LARGE SCALE GENOMIC DNA]</scope>
    <source>
        <strain evidence="10 12">5120</strain>
    </source>
</reference>
<comment type="catalytic activity">
    <reaction evidence="8">
        <text>L-histidyl-[protein] + UTP = N(tele)-(5'-uridylyl)-L-histidyl-[protein] + diphosphate</text>
        <dbReference type="Rhea" id="RHEA:83891"/>
        <dbReference type="Rhea" id="RHEA-COMP:9745"/>
        <dbReference type="Rhea" id="RHEA-COMP:20239"/>
        <dbReference type="ChEBI" id="CHEBI:29979"/>
        <dbReference type="ChEBI" id="CHEBI:33019"/>
        <dbReference type="ChEBI" id="CHEBI:46398"/>
        <dbReference type="ChEBI" id="CHEBI:233474"/>
    </reaction>
</comment>
<gene>
    <name evidence="8" type="primary">ydiU</name>
    <name evidence="8" type="synonym">selO</name>
    <name evidence="9" type="ORF">TL5118_01440</name>
    <name evidence="10" type="ORF">TL5120_00422</name>
</gene>
<feature type="binding site" evidence="8">
    <location>
        <position position="121"/>
    </location>
    <ligand>
        <name>ATP</name>
        <dbReference type="ChEBI" id="CHEBI:30616"/>
    </ligand>
</feature>
<dbReference type="Proteomes" id="UP000051887">
    <property type="component" value="Unassembled WGS sequence"/>
</dbReference>
<evidence type="ECO:0000256" key="8">
    <source>
        <dbReference type="HAMAP-Rule" id="MF_00692"/>
    </source>
</evidence>
<comment type="catalytic activity">
    <reaction evidence="8">
        <text>L-tyrosyl-[protein] + ATP = O-(5'-adenylyl)-L-tyrosyl-[protein] + diphosphate</text>
        <dbReference type="Rhea" id="RHEA:54288"/>
        <dbReference type="Rhea" id="RHEA-COMP:10136"/>
        <dbReference type="Rhea" id="RHEA-COMP:13846"/>
        <dbReference type="ChEBI" id="CHEBI:30616"/>
        <dbReference type="ChEBI" id="CHEBI:33019"/>
        <dbReference type="ChEBI" id="CHEBI:46858"/>
        <dbReference type="ChEBI" id="CHEBI:83624"/>
        <dbReference type="EC" id="2.7.7.108"/>
    </reaction>
</comment>
<dbReference type="HAMAP" id="MF_00692">
    <property type="entry name" value="SelO"/>
    <property type="match status" value="1"/>
</dbReference>
<dbReference type="AlphaFoldDB" id="A0A0P1FCA5"/>
<dbReference type="PANTHER" id="PTHR32057">
    <property type="entry name" value="PROTEIN ADENYLYLTRANSFERASE SELO, MITOCHONDRIAL"/>
    <property type="match status" value="1"/>
</dbReference>
<dbReference type="Pfam" id="PF02696">
    <property type="entry name" value="SelO"/>
    <property type="match status" value="1"/>
</dbReference>
<keyword evidence="4 8" id="KW-0479">Metal-binding</keyword>
<dbReference type="EC" id="2.7.7.108" evidence="8"/>
<dbReference type="GO" id="GO:0000287">
    <property type="term" value="F:magnesium ion binding"/>
    <property type="evidence" value="ECO:0007669"/>
    <property type="project" value="UniProtKB-UniRule"/>
</dbReference>
<feature type="binding site" evidence="8">
    <location>
        <position position="254"/>
    </location>
    <ligand>
        <name>Mg(2+)</name>
        <dbReference type="ChEBI" id="CHEBI:18420"/>
    </ligand>
</feature>
<feature type="binding site" evidence="8">
    <location>
        <position position="122"/>
    </location>
    <ligand>
        <name>ATP</name>
        <dbReference type="ChEBI" id="CHEBI:30616"/>
    </ligand>
</feature>
<evidence type="ECO:0000256" key="1">
    <source>
        <dbReference type="ARBA" id="ARBA00009747"/>
    </source>
</evidence>
<reference evidence="9 11" key="2">
    <citation type="submission" date="2015-09" db="EMBL/GenBank/DDBJ databases">
        <authorList>
            <person name="Rodrigo-Torres L."/>
            <person name="Arahal D.R."/>
        </authorList>
    </citation>
    <scope>NUCLEOTIDE SEQUENCE [LARGE SCALE GENOMIC DNA]</scope>
    <source>
        <strain evidence="9 11">CECT 5118</strain>
    </source>
</reference>
<dbReference type="RefSeq" id="WP_058241967.1">
    <property type="nucleotide sequence ID" value="NZ_CYSB01000025.1"/>
</dbReference>
<keyword evidence="5 8" id="KW-0547">Nucleotide-binding</keyword>
<feature type="binding site" evidence="8">
    <location>
        <position position="88"/>
    </location>
    <ligand>
        <name>ATP</name>
        <dbReference type="ChEBI" id="CHEBI:30616"/>
    </ligand>
</feature>
<comment type="catalytic activity">
    <reaction evidence="8">
        <text>L-threonyl-[protein] + ATP = 3-O-(5'-adenylyl)-L-threonyl-[protein] + diphosphate</text>
        <dbReference type="Rhea" id="RHEA:54292"/>
        <dbReference type="Rhea" id="RHEA-COMP:11060"/>
        <dbReference type="Rhea" id="RHEA-COMP:13847"/>
        <dbReference type="ChEBI" id="CHEBI:30013"/>
        <dbReference type="ChEBI" id="CHEBI:30616"/>
        <dbReference type="ChEBI" id="CHEBI:33019"/>
        <dbReference type="ChEBI" id="CHEBI:138113"/>
        <dbReference type="EC" id="2.7.7.108"/>
    </reaction>
</comment>
<keyword evidence="7 8" id="KW-0460">Magnesium</keyword>
<dbReference type="GO" id="GO:0030145">
    <property type="term" value="F:manganese ion binding"/>
    <property type="evidence" value="ECO:0007669"/>
    <property type="project" value="UniProtKB-UniRule"/>
</dbReference>
<evidence type="ECO:0000256" key="5">
    <source>
        <dbReference type="ARBA" id="ARBA00022741"/>
    </source>
</evidence>
<dbReference type="NCBIfam" id="NF000658">
    <property type="entry name" value="PRK00029.1"/>
    <property type="match status" value="1"/>
</dbReference>
<evidence type="ECO:0000313" key="9">
    <source>
        <dbReference type="EMBL" id="CUH65724.1"/>
    </source>
</evidence>
<feature type="binding site" evidence="8">
    <location>
        <position position="172"/>
    </location>
    <ligand>
        <name>ATP</name>
        <dbReference type="ChEBI" id="CHEBI:30616"/>
    </ligand>
</feature>
<name>A0A0P1FCA5_9RHOB</name>
<evidence type="ECO:0000256" key="3">
    <source>
        <dbReference type="ARBA" id="ARBA00022695"/>
    </source>
</evidence>
<evidence type="ECO:0000256" key="6">
    <source>
        <dbReference type="ARBA" id="ARBA00022840"/>
    </source>
</evidence>
<feature type="binding site" evidence="8">
    <location>
        <position position="245"/>
    </location>
    <ligand>
        <name>Mg(2+)</name>
        <dbReference type="ChEBI" id="CHEBI:18420"/>
    </ligand>
</feature>
<evidence type="ECO:0000313" key="11">
    <source>
        <dbReference type="Proteomes" id="UP000051086"/>
    </source>
</evidence>
<comment type="cofactor">
    <cofactor evidence="8">
        <name>Mg(2+)</name>
        <dbReference type="ChEBI" id="CHEBI:18420"/>
    </cofactor>
    <cofactor evidence="8">
        <name>Mn(2+)</name>
        <dbReference type="ChEBI" id="CHEBI:29035"/>
    </cofactor>
</comment>
<protein>
    <recommendedName>
        <fullName evidence="8">Protein nucleotidyltransferase YdiU</fullName>
        <ecNumber evidence="8">2.7.7.-</ecNumber>
    </recommendedName>
    <alternativeName>
        <fullName evidence="8">Protein adenylyltransferase YdiU</fullName>
        <ecNumber evidence="8">2.7.7.108</ecNumber>
    </alternativeName>
    <alternativeName>
        <fullName evidence="8">Protein uridylyltransferase YdiU</fullName>
        <ecNumber evidence="8">2.7.7.-</ecNumber>
    </alternativeName>
</protein>
<dbReference type="GO" id="GO:0070733">
    <property type="term" value="F:AMPylase activity"/>
    <property type="evidence" value="ECO:0007669"/>
    <property type="project" value="UniProtKB-EC"/>
</dbReference>
<evidence type="ECO:0000313" key="10">
    <source>
        <dbReference type="EMBL" id="CUH70643.1"/>
    </source>
</evidence>
<comment type="catalytic activity">
    <reaction evidence="8">
        <text>L-tyrosyl-[protein] + UTP = O-(5'-uridylyl)-L-tyrosyl-[protein] + diphosphate</text>
        <dbReference type="Rhea" id="RHEA:83887"/>
        <dbReference type="Rhea" id="RHEA-COMP:10136"/>
        <dbReference type="Rhea" id="RHEA-COMP:20238"/>
        <dbReference type="ChEBI" id="CHEBI:33019"/>
        <dbReference type="ChEBI" id="CHEBI:46398"/>
        <dbReference type="ChEBI" id="CHEBI:46858"/>
        <dbReference type="ChEBI" id="CHEBI:90602"/>
    </reaction>
</comment>
<comment type="similarity">
    <text evidence="1 8">Belongs to the SELO family.</text>
</comment>
<dbReference type="EMBL" id="CYSB01000025">
    <property type="protein sequence ID" value="CUH65724.1"/>
    <property type="molecule type" value="Genomic_DNA"/>
</dbReference>
<comment type="catalytic activity">
    <reaction evidence="8">
        <text>L-seryl-[protein] + UTP = O-(5'-uridylyl)-L-seryl-[protein] + diphosphate</text>
        <dbReference type="Rhea" id="RHEA:64604"/>
        <dbReference type="Rhea" id="RHEA-COMP:9863"/>
        <dbReference type="Rhea" id="RHEA-COMP:16635"/>
        <dbReference type="ChEBI" id="CHEBI:29999"/>
        <dbReference type="ChEBI" id="CHEBI:33019"/>
        <dbReference type="ChEBI" id="CHEBI:46398"/>
        <dbReference type="ChEBI" id="CHEBI:156051"/>
    </reaction>
</comment>
<comment type="catalytic activity">
    <reaction evidence="8">
        <text>L-seryl-[protein] + ATP = 3-O-(5'-adenylyl)-L-seryl-[protein] + diphosphate</text>
        <dbReference type="Rhea" id="RHEA:58120"/>
        <dbReference type="Rhea" id="RHEA-COMP:9863"/>
        <dbReference type="Rhea" id="RHEA-COMP:15073"/>
        <dbReference type="ChEBI" id="CHEBI:29999"/>
        <dbReference type="ChEBI" id="CHEBI:30616"/>
        <dbReference type="ChEBI" id="CHEBI:33019"/>
        <dbReference type="ChEBI" id="CHEBI:142516"/>
        <dbReference type="EC" id="2.7.7.108"/>
    </reaction>
</comment>
<feature type="binding site" evidence="8">
    <location>
        <position position="86"/>
    </location>
    <ligand>
        <name>ATP</name>
        <dbReference type="ChEBI" id="CHEBI:30616"/>
    </ligand>
</feature>